<keyword evidence="8 9" id="KW-0472">Membrane</keyword>
<evidence type="ECO:0000256" key="1">
    <source>
        <dbReference type="ARBA" id="ARBA00004651"/>
    </source>
</evidence>
<sequence length="463" mass="50485">MENLVVLNDFIWNYIMVALMVGSALWFTFRLRFVQFSMFPEMLRLMGKSSPAGTVSKRSVSSFEALMLSLASRVGVGNLAGVTLAITVGGPGSIFWMWVMALLNAATAFVEATLAQLYKVRSKGLFIGGPAYYIDRGLKSRWMAVAVVFLTVVTFSYTFCSVQSNTIAISVDKAFGIDRYISALLIGALMFAVVFGGVRRIVKITGVLVPVMALAYIFVAIYVIVSNIDRIPEVLSFVMDNAFGIRQIAGGSVGAAFMQGAKRGLFSNEAGMGAAPNAAATADVPHPVNQGLLQALGVFIDTILICSCTAFIILLSVADAPSGLTGIEMTQFALSSSTGLWAYQFIAVIVFFFGFSTCISNTYYGESNIKFLSDNRFIISGFRIVAVLLVMAGAVIPLEIIWSLADFFLIFIVFINLISLMGLGKYVFMLLDNYKAQRRNGVKKPVFNKKHIPELDKPEIECW</sequence>
<evidence type="ECO:0000256" key="5">
    <source>
        <dbReference type="ARBA" id="ARBA00022692"/>
    </source>
</evidence>
<evidence type="ECO:0000256" key="3">
    <source>
        <dbReference type="ARBA" id="ARBA00022448"/>
    </source>
</evidence>
<accession>A0A9D9E2T6</accession>
<evidence type="ECO:0000313" key="11">
    <source>
        <dbReference type="Proteomes" id="UP000823636"/>
    </source>
</evidence>
<evidence type="ECO:0000256" key="4">
    <source>
        <dbReference type="ARBA" id="ARBA00022475"/>
    </source>
</evidence>
<keyword evidence="3 9" id="KW-0813">Transport</keyword>
<evidence type="ECO:0000256" key="7">
    <source>
        <dbReference type="ARBA" id="ARBA00022989"/>
    </source>
</evidence>
<feature type="transmembrane region" description="Helical" evidence="9">
    <location>
        <begin position="377"/>
        <end position="402"/>
    </location>
</feature>
<keyword evidence="4 9" id="KW-1003">Cell membrane</keyword>
<evidence type="ECO:0000256" key="8">
    <source>
        <dbReference type="ARBA" id="ARBA00023136"/>
    </source>
</evidence>
<feature type="transmembrane region" description="Helical" evidence="9">
    <location>
        <begin position="205"/>
        <end position="225"/>
    </location>
</feature>
<dbReference type="PRINTS" id="PR00175">
    <property type="entry name" value="NAALASMPORT"/>
</dbReference>
<dbReference type="Gene3D" id="1.20.1740.10">
    <property type="entry name" value="Amino acid/polyamine transporter I"/>
    <property type="match status" value="1"/>
</dbReference>
<gene>
    <name evidence="10" type="ORF">IAC54_05215</name>
</gene>
<dbReference type="EMBL" id="JADIMW010000057">
    <property type="protein sequence ID" value="MBO8438281.1"/>
    <property type="molecule type" value="Genomic_DNA"/>
</dbReference>
<dbReference type="PANTHER" id="PTHR30330">
    <property type="entry name" value="AGSS FAMILY TRANSPORTER, SODIUM-ALANINE"/>
    <property type="match status" value="1"/>
</dbReference>
<dbReference type="GO" id="GO:0005283">
    <property type="term" value="F:amino acid:sodium symporter activity"/>
    <property type="evidence" value="ECO:0007669"/>
    <property type="project" value="InterPro"/>
</dbReference>
<dbReference type="NCBIfam" id="TIGR00835">
    <property type="entry name" value="agcS"/>
    <property type="match status" value="1"/>
</dbReference>
<evidence type="ECO:0000313" key="10">
    <source>
        <dbReference type="EMBL" id="MBO8438281.1"/>
    </source>
</evidence>
<keyword evidence="6 9" id="KW-0769">Symport</keyword>
<keyword evidence="7 9" id="KW-1133">Transmembrane helix</keyword>
<reference evidence="10" key="2">
    <citation type="journal article" date="2021" name="PeerJ">
        <title>Extensive microbial diversity within the chicken gut microbiome revealed by metagenomics and culture.</title>
        <authorList>
            <person name="Gilroy R."/>
            <person name="Ravi A."/>
            <person name="Getino M."/>
            <person name="Pursley I."/>
            <person name="Horton D.L."/>
            <person name="Alikhan N.F."/>
            <person name="Baker D."/>
            <person name="Gharbi K."/>
            <person name="Hall N."/>
            <person name="Watson M."/>
            <person name="Adriaenssens E.M."/>
            <person name="Foster-Nyarko E."/>
            <person name="Jarju S."/>
            <person name="Secka A."/>
            <person name="Antonio M."/>
            <person name="Oren A."/>
            <person name="Chaudhuri R.R."/>
            <person name="La Ragione R."/>
            <person name="Hildebrand F."/>
            <person name="Pallen M.J."/>
        </authorList>
    </citation>
    <scope>NUCLEOTIDE SEQUENCE</scope>
    <source>
        <strain evidence="10">G3-4614</strain>
    </source>
</reference>
<dbReference type="GO" id="GO:0005886">
    <property type="term" value="C:plasma membrane"/>
    <property type="evidence" value="ECO:0007669"/>
    <property type="project" value="UniProtKB-SubCell"/>
</dbReference>
<dbReference type="Pfam" id="PF01235">
    <property type="entry name" value="Na_Ala_symp"/>
    <property type="match status" value="1"/>
</dbReference>
<dbReference type="AlphaFoldDB" id="A0A9D9E2T6"/>
<feature type="transmembrane region" description="Helical" evidence="9">
    <location>
        <begin position="12"/>
        <end position="29"/>
    </location>
</feature>
<evidence type="ECO:0000256" key="6">
    <source>
        <dbReference type="ARBA" id="ARBA00022847"/>
    </source>
</evidence>
<dbReference type="FunFam" id="1.20.1740.10:FF:000004">
    <property type="entry name" value="Sodium:alanine symporter family protein"/>
    <property type="match status" value="1"/>
</dbReference>
<dbReference type="InterPro" id="IPR001463">
    <property type="entry name" value="Na/Ala_symport"/>
</dbReference>
<feature type="transmembrane region" description="Helical" evidence="9">
    <location>
        <begin position="298"/>
        <end position="320"/>
    </location>
</feature>
<feature type="transmembrane region" description="Helical" evidence="9">
    <location>
        <begin position="179"/>
        <end position="198"/>
    </location>
</feature>
<dbReference type="Proteomes" id="UP000823636">
    <property type="component" value="Unassembled WGS sequence"/>
</dbReference>
<comment type="similarity">
    <text evidence="2 9">Belongs to the alanine or glycine:cation symporter (AGCS) (TC 2.A.25) family.</text>
</comment>
<feature type="transmembrane region" description="Helical" evidence="9">
    <location>
        <begin position="408"/>
        <end position="431"/>
    </location>
</feature>
<protein>
    <submittedName>
        <fullName evidence="10">Alanine:cation symporter family protein</fullName>
    </submittedName>
</protein>
<name>A0A9D9E2T6_9BACT</name>
<organism evidence="10 11">
    <name type="scientific">Candidatus Caccoplasma merdipullorum</name>
    <dbReference type="NCBI Taxonomy" id="2840718"/>
    <lineage>
        <taxon>Bacteria</taxon>
        <taxon>Pseudomonadati</taxon>
        <taxon>Bacteroidota</taxon>
        <taxon>Bacteroidia</taxon>
        <taxon>Bacteroidales</taxon>
        <taxon>Bacteroidaceae</taxon>
        <taxon>Bacteroidaceae incertae sedis</taxon>
        <taxon>Candidatus Caccoplasma</taxon>
    </lineage>
</organism>
<comment type="subcellular location">
    <subcellularLocation>
        <location evidence="1 9">Cell membrane</location>
        <topology evidence="1 9">Multi-pass membrane protein</topology>
    </subcellularLocation>
</comment>
<keyword evidence="5 9" id="KW-0812">Transmembrane</keyword>
<evidence type="ECO:0000256" key="9">
    <source>
        <dbReference type="RuleBase" id="RU363064"/>
    </source>
</evidence>
<reference evidence="10" key="1">
    <citation type="submission" date="2020-10" db="EMBL/GenBank/DDBJ databases">
        <authorList>
            <person name="Gilroy R."/>
        </authorList>
    </citation>
    <scope>NUCLEOTIDE SEQUENCE</scope>
    <source>
        <strain evidence="10">G3-4614</strain>
    </source>
</reference>
<evidence type="ECO:0000256" key="2">
    <source>
        <dbReference type="ARBA" id="ARBA00009261"/>
    </source>
</evidence>
<feature type="transmembrane region" description="Helical" evidence="9">
    <location>
        <begin position="142"/>
        <end position="159"/>
    </location>
</feature>
<comment type="caution">
    <text evidence="10">The sequence shown here is derived from an EMBL/GenBank/DDBJ whole genome shotgun (WGS) entry which is preliminary data.</text>
</comment>
<dbReference type="PANTHER" id="PTHR30330:SF1">
    <property type="entry name" value="AMINO-ACID CARRIER PROTEIN ALST"/>
    <property type="match status" value="1"/>
</dbReference>
<feature type="transmembrane region" description="Helical" evidence="9">
    <location>
        <begin position="65"/>
        <end position="88"/>
    </location>
</feature>
<proteinExistence type="inferred from homology"/>
<feature type="transmembrane region" description="Helical" evidence="9">
    <location>
        <begin position="340"/>
        <end position="365"/>
    </location>
</feature>